<protein>
    <submittedName>
        <fullName evidence="2">Phosphotransferase</fullName>
    </submittedName>
</protein>
<evidence type="ECO:0000313" key="2">
    <source>
        <dbReference type="EMBL" id="MDJ1114687.1"/>
    </source>
</evidence>
<dbReference type="Gene3D" id="3.90.1200.10">
    <property type="match status" value="1"/>
</dbReference>
<dbReference type="Pfam" id="PF01636">
    <property type="entry name" value="APH"/>
    <property type="match status" value="1"/>
</dbReference>
<evidence type="ECO:0000313" key="3">
    <source>
        <dbReference type="Proteomes" id="UP001321481"/>
    </source>
</evidence>
<keyword evidence="3" id="KW-1185">Reference proteome</keyword>
<reference evidence="2 3" key="1">
    <citation type="submission" date="2023-05" db="EMBL/GenBank/DDBJ databases">
        <title>Microbacterium dauci sp.nov., Isolated from Carrot Rhizosphere Soil.</title>
        <authorList>
            <person name="Xiao Z."/>
            <person name="Zheng J."/>
        </authorList>
    </citation>
    <scope>NUCLEOTIDE SEQUENCE [LARGE SCALE GENOMIC DNA]</scope>
    <source>
        <strain evidence="2 3">LX3-4</strain>
    </source>
</reference>
<evidence type="ECO:0000259" key="1">
    <source>
        <dbReference type="Pfam" id="PF01636"/>
    </source>
</evidence>
<dbReference type="InterPro" id="IPR002575">
    <property type="entry name" value="Aminoglycoside_PTrfase"/>
</dbReference>
<dbReference type="InterPro" id="IPR011009">
    <property type="entry name" value="Kinase-like_dom_sf"/>
</dbReference>
<feature type="domain" description="Aminoglycoside phosphotransferase" evidence="1">
    <location>
        <begin position="120"/>
        <end position="322"/>
    </location>
</feature>
<dbReference type="EMBL" id="JASJND010000006">
    <property type="protein sequence ID" value="MDJ1114687.1"/>
    <property type="molecule type" value="Genomic_DNA"/>
</dbReference>
<comment type="caution">
    <text evidence="2">The sequence shown here is derived from an EMBL/GenBank/DDBJ whole genome shotgun (WGS) entry which is preliminary data.</text>
</comment>
<name>A0ABT6ZEU6_9MICO</name>
<sequence length="389" mass="40645">MSDVLDAEADLLGDALELDPAALTVISREPLGRGVVAGYRIPAESEVIAYVDTSLIDVAAETGLALEGVARVWMHPADPHLPALAPAAFGHAAQALLARIGIAATGSPQMVAYRPGRRAVLRLAGAAGVDAWVKVVRPSRVERIVEVHAALRAAGLPVPAVRGWSPDGLLVLDRAEGVAATDTAWHPLALLDEIDELRGRLAVAALPGRARTSLLSRRDWYTERLVRALPAHADEITALAASIGDDAPDAARAVIHGDLHLGQLFLDPGTGRISGLIDVDTAGRGAPVDDLAAFLGHIITSATLTADLRDADHVWALADAAWERWGRAPRAGALSAVHLLGHALAATQLGATGRAVGLLAVARTLVDAADEPKTPLIDAFETTYGRRAH</sequence>
<accession>A0ABT6ZEU6</accession>
<dbReference type="RefSeq" id="WP_283716354.1">
    <property type="nucleotide sequence ID" value="NZ_JASJND010000006.1"/>
</dbReference>
<dbReference type="Proteomes" id="UP001321481">
    <property type="component" value="Unassembled WGS sequence"/>
</dbReference>
<organism evidence="2 3">
    <name type="scientific">Microbacterium dauci</name>
    <dbReference type="NCBI Taxonomy" id="3048008"/>
    <lineage>
        <taxon>Bacteria</taxon>
        <taxon>Bacillati</taxon>
        <taxon>Actinomycetota</taxon>
        <taxon>Actinomycetes</taxon>
        <taxon>Micrococcales</taxon>
        <taxon>Microbacteriaceae</taxon>
        <taxon>Microbacterium</taxon>
    </lineage>
</organism>
<proteinExistence type="predicted"/>
<dbReference type="SUPFAM" id="SSF56112">
    <property type="entry name" value="Protein kinase-like (PK-like)"/>
    <property type="match status" value="1"/>
</dbReference>
<gene>
    <name evidence="2" type="ORF">QNI14_09490</name>
</gene>